<keyword evidence="2" id="KW-1185">Reference proteome</keyword>
<name>A0A367LHM5_9HYPO</name>
<comment type="caution">
    <text evidence="1">The sequence shown here is derived from an EMBL/GenBank/DDBJ whole genome shotgun (WGS) entry which is preliminary data.</text>
</comment>
<dbReference type="Proteomes" id="UP000253664">
    <property type="component" value="Unassembled WGS sequence"/>
</dbReference>
<dbReference type="EMBL" id="LKCN02000005">
    <property type="protein sequence ID" value="RCI13899.1"/>
    <property type="molecule type" value="Genomic_DNA"/>
</dbReference>
<sequence>MDDGYHRHESDRAHLLVLPALGPGWAQVGGYTLGLGSIALHHFAFVHVADTTKQTVDSSSSFVFLPQERLPVHLRIPARCSSLTPHSSFSGRCWVRMPPANRSPTRHTAGPALQAWTSGDALRPVIVACLSRPWCAAEWLDQVIHLSWARLPSSRWVYLVVHGSLIGDDPRK</sequence>
<proteinExistence type="predicted"/>
<evidence type="ECO:0000313" key="2">
    <source>
        <dbReference type="Proteomes" id="UP000253664"/>
    </source>
</evidence>
<evidence type="ECO:0000313" key="1">
    <source>
        <dbReference type="EMBL" id="RCI13899.1"/>
    </source>
</evidence>
<organism evidence="1 2">
    <name type="scientific">Ophiocordyceps polyrhachis-furcata BCC 54312</name>
    <dbReference type="NCBI Taxonomy" id="1330021"/>
    <lineage>
        <taxon>Eukaryota</taxon>
        <taxon>Fungi</taxon>
        <taxon>Dikarya</taxon>
        <taxon>Ascomycota</taxon>
        <taxon>Pezizomycotina</taxon>
        <taxon>Sordariomycetes</taxon>
        <taxon>Hypocreomycetidae</taxon>
        <taxon>Hypocreales</taxon>
        <taxon>Ophiocordycipitaceae</taxon>
        <taxon>Ophiocordyceps</taxon>
    </lineage>
</organism>
<gene>
    <name evidence="1" type="ORF">L249_8202</name>
</gene>
<accession>A0A367LHM5</accession>
<protein>
    <submittedName>
        <fullName evidence="1">Uncharacterized protein</fullName>
    </submittedName>
</protein>
<dbReference type="AlphaFoldDB" id="A0A367LHM5"/>
<reference evidence="1 2" key="1">
    <citation type="journal article" date="2015" name="BMC Genomics">
        <title>Insights from the genome of Ophiocordyceps polyrhachis-furcata to pathogenicity and host specificity in insect fungi.</title>
        <authorList>
            <person name="Wichadakul D."/>
            <person name="Kobmoo N."/>
            <person name="Ingsriswang S."/>
            <person name="Tangphatsornruang S."/>
            <person name="Chantasingh D."/>
            <person name="Luangsa-ard J.J."/>
            <person name="Eurwilaichitr L."/>
        </authorList>
    </citation>
    <scope>NUCLEOTIDE SEQUENCE [LARGE SCALE GENOMIC DNA]</scope>
    <source>
        <strain evidence="1 2">BCC 54312</strain>
    </source>
</reference>